<keyword evidence="2" id="KW-0805">Transcription regulation</keyword>
<dbReference type="InterPro" id="IPR013324">
    <property type="entry name" value="RNA_pol_sigma_r3/r4-like"/>
</dbReference>
<evidence type="ECO:0000313" key="8">
    <source>
        <dbReference type="EMBL" id="MCG2462685.1"/>
    </source>
</evidence>
<comment type="caution">
    <text evidence="8">The sequence shown here is derived from an EMBL/GenBank/DDBJ whole genome shotgun (WGS) entry which is preliminary data.</text>
</comment>
<dbReference type="InterPro" id="IPR036388">
    <property type="entry name" value="WH-like_DNA-bd_sf"/>
</dbReference>
<protein>
    <submittedName>
        <fullName evidence="8">Sigma-70 family RNA polymerase sigma factor</fullName>
    </submittedName>
</protein>
<dbReference type="SUPFAM" id="SSF88946">
    <property type="entry name" value="Sigma2 domain of RNA polymerase sigma factors"/>
    <property type="match status" value="1"/>
</dbReference>
<dbReference type="GO" id="GO:0016987">
    <property type="term" value="F:sigma factor activity"/>
    <property type="evidence" value="ECO:0007669"/>
    <property type="project" value="UniProtKB-KW"/>
</dbReference>
<dbReference type="InterPro" id="IPR013325">
    <property type="entry name" value="RNA_pol_sigma_r2"/>
</dbReference>
<dbReference type="Gene3D" id="1.10.1740.10">
    <property type="match status" value="1"/>
</dbReference>
<dbReference type="InterPro" id="IPR039425">
    <property type="entry name" value="RNA_pol_sigma-70-like"/>
</dbReference>
<gene>
    <name evidence="8" type="ORF">K8352_18125</name>
</gene>
<evidence type="ECO:0000256" key="4">
    <source>
        <dbReference type="ARBA" id="ARBA00023125"/>
    </source>
</evidence>
<evidence type="ECO:0000259" key="6">
    <source>
        <dbReference type="Pfam" id="PF04542"/>
    </source>
</evidence>
<keyword evidence="9" id="KW-1185">Reference proteome</keyword>
<evidence type="ECO:0000256" key="3">
    <source>
        <dbReference type="ARBA" id="ARBA00023082"/>
    </source>
</evidence>
<dbReference type="AlphaFoldDB" id="A0AAE3EY72"/>
<name>A0AAE3EY72_9FLAO</name>
<keyword evidence="3" id="KW-0731">Sigma factor</keyword>
<dbReference type="GO" id="GO:0006352">
    <property type="term" value="P:DNA-templated transcription initiation"/>
    <property type="evidence" value="ECO:0007669"/>
    <property type="project" value="InterPro"/>
</dbReference>
<dbReference type="PANTHER" id="PTHR43133:SF8">
    <property type="entry name" value="RNA POLYMERASE SIGMA FACTOR HI_1459-RELATED"/>
    <property type="match status" value="1"/>
</dbReference>
<reference evidence="8" key="1">
    <citation type="submission" date="2023-02" db="EMBL/GenBank/DDBJ databases">
        <title>Genome of Flavobacteriaceae gen. nov. sp. strain F89.</title>
        <authorList>
            <person name="Wang Y."/>
        </authorList>
    </citation>
    <scope>NUCLEOTIDE SEQUENCE</scope>
    <source>
        <strain evidence="8">F89</strain>
    </source>
</reference>
<comment type="similarity">
    <text evidence="1">Belongs to the sigma-70 factor family. ECF subfamily.</text>
</comment>
<keyword evidence="4" id="KW-0238">DNA-binding</keyword>
<dbReference type="InterPro" id="IPR007627">
    <property type="entry name" value="RNA_pol_sigma70_r2"/>
</dbReference>
<organism evidence="8 9">
    <name type="scientific">Cerina litoralis</name>
    <dbReference type="NCBI Taxonomy" id="2874477"/>
    <lineage>
        <taxon>Bacteria</taxon>
        <taxon>Pseudomonadati</taxon>
        <taxon>Bacteroidota</taxon>
        <taxon>Flavobacteriia</taxon>
        <taxon>Flavobacteriales</taxon>
        <taxon>Flavobacteriaceae</taxon>
        <taxon>Cerina</taxon>
    </lineage>
</organism>
<dbReference type="GO" id="GO:0003677">
    <property type="term" value="F:DNA binding"/>
    <property type="evidence" value="ECO:0007669"/>
    <property type="project" value="UniProtKB-KW"/>
</dbReference>
<dbReference type="Pfam" id="PF08281">
    <property type="entry name" value="Sigma70_r4_2"/>
    <property type="match status" value="1"/>
</dbReference>
<dbReference type="InterPro" id="IPR014284">
    <property type="entry name" value="RNA_pol_sigma-70_dom"/>
</dbReference>
<dbReference type="EMBL" id="JAIRBC010000040">
    <property type="protein sequence ID" value="MCG2462685.1"/>
    <property type="molecule type" value="Genomic_DNA"/>
</dbReference>
<dbReference type="InterPro" id="IPR013249">
    <property type="entry name" value="RNA_pol_sigma70_r4_t2"/>
</dbReference>
<accession>A0AAE3EY72</accession>
<dbReference type="Proteomes" id="UP001200642">
    <property type="component" value="Unassembled WGS sequence"/>
</dbReference>
<dbReference type="Pfam" id="PF04542">
    <property type="entry name" value="Sigma70_r2"/>
    <property type="match status" value="1"/>
</dbReference>
<dbReference type="SUPFAM" id="SSF88659">
    <property type="entry name" value="Sigma3 and sigma4 domains of RNA polymerase sigma factors"/>
    <property type="match status" value="1"/>
</dbReference>
<evidence type="ECO:0000259" key="7">
    <source>
        <dbReference type="Pfam" id="PF08281"/>
    </source>
</evidence>
<proteinExistence type="inferred from homology"/>
<evidence type="ECO:0000256" key="1">
    <source>
        <dbReference type="ARBA" id="ARBA00010641"/>
    </source>
</evidence>
<feature type="domain" description="RNA polymerase sigma factor 70 region 4 type 2" evidence="7">
    <location>
        <begin position="127"/>
        <end position="176"/>
    </location>
</feature>
<keyword evidence="5" id="KW-0804">Transcription</keyword>
<evidence type="ECO:0000313" key="9">
    <source>
        <dbReference type="Proteomes" id="UP001200642"/>
    </source>
</evidence>
<evidence type="ECO:0000256" key="2">
    <source>
        <dbReference type="ARBA" id="ARBA00023015"/>
    </source>
</evidence>
<dbReference type="RefSeq" id="WP_317903820.1">
    <property type="nucleotide sequence ID" value="NZ_JAIRBC010000040.1"/>
</dbReference>
<dbReference type="NCBIfam" id="TIGR02937">
    <property type="entry name" value="sigma70-ECF"/>
    <property type="match status" value="1"/>
</dbReference>
<dbReference type="Gene3D" id="1.10.10.10">
    <property type="entry name" value="Winged helix-like DNA-binding domain superfamily/Winged helix DNA-binding domain"/>
    <property type="match status" value="1"/>
</dbReference>
<sequence>MNEKIEDWFNLYADELYGWAYHKTASKETAEDLVQDTFLSAVKGLRNFKGNSKPKTWLFAILNNKIIDHYRKKAKSANVDSKAAEIRSIKQTDSFFDSHRNWILTGNEVAWEEEVHLLDDHEFNKTLDHCVDKLPENWKLAVVSKYLSDKTTDQICQEMGVTLSNYWQIVHRAKLSLKKCIDHNWIR</sequence>
<dbReference type="PANTHER" id="PTHR43133">
    <property type="entry name" value="RNA POLYMERASE ECF-TYPE SIGMA FACTO"/>
    <property type="match status" value="1"/>
</dbReference>
<feature type="domain" description="RNA polymerase sigma-70 region 2" evidence="6">
    <location>
        <begin position="9"/>
        <end position="74"/>
    </location>
</feature>
<evidence type="ECO:0000256" key="5">
    <source>
        <dbReference type="ARBA" id="ARBA00023163"/>
    </source>
</evidence>